<protein>
    <submittedName>
        <fullName evidence="4">Deoxynucleoside kinase</fullName>
    </submittedName>
</protein>
<evidence type="ECO:0000313" key="4">
    <source>
        <dbReference type="EMBL" id="TIC83676.1"/>
    </source>
</evidence>
<reference evidence="4 5" key="1">
    <citation type="submission" date="2019-04" db="EMBL/GenBank/DDBJ databases">
        <title>Crenobacter sp. nov.</title>
        <authorList>
            <person name="Shi S."/>
        </authorList>
    </citation>
    <scope>NUCLEOTIDE SEQUENCE [LARGE SCALE GENOMIC DNA]</scope>
    <source>
        <strain evidence="4 5">GY 70310</strain>
    </source>
</reference>
<keyword evidence="4" id="KW-0808">Transferase</keyword>
<feature type="binding site" evidence="2">
    <location>
        <begin position="137"/>
        <end position="141"/>
    </location>
    <ligand>
        <name>ATP</name>
        <dbReference type="ChEBI" id="CHEBI:30616"/>
    </ligand>
</feature>
<evidence type="ECO:0000256" key="1">
    <source>
        <dbReference type="PIRSR" id="PIRSR000705-1"/>
    </source>
</evidence>
<dbReference type="PANTHER" id="PTHR10513">
    <property type="entry name" value="DEOXYNUCLEOSIDE KINASE"/>
    <property type="match status" value="1"/>
</dbReference>
<dbReference type="SUPFAM" id="SSF52540">
    <property type="entry name" value="P-loop containing nucleoside triphosphate hydrolases"/>
    <property type="match status" value="1"/>
</dbReference>
<dbReference type="GO" id="GO:0005737">
    <property type="term" value="C:cytoplasm"/>
    <property type="evidence" value="ECO:0007669"/>
    <property type="project" value="TreeGrafter"/>
</dbReference>
<dbReference type="CDD" id="cd01673">
    <property type="entry name" value="dNK"/>
    <property type="match status" value="1"/>
</dbReference>
<dbReference type="InterPro" id="IPR031314">
    <property type="entry name" value="DNK_dom"/>
</dbReference>
<dbReference type="InterPro" id="IPR050566">
    <property type="entry name" value="Deoxyribonucleoside_kinase"/>
</dbReference>
<keyword evidence="2" id="KW-0067">ATP-binding</keyword>
<accession>A0A4T0UY16</accession>
<name>A0A4T0UY16_9NEIS</name>
<dbReference type="InterPro" id="IPR027417">
    <property type="entry name" value="P-loop_NTPase"/>
</dbReference>
<keyword evidence="2" id="KW-0547">Nucleotide-binding</keyword>
<dbReference type="Gene3D" id="3.40.50.300">
    <property type="entry name" value="P-loop containing nucleotide triphosphate hydrolases"/>
    <property type="match status" value="1"/>
</dbReference>
<dbReference type="EMBL" id="STGJ01000006">
    <property type="protein sequence ID" value="TIC83676.1"/>
    <property type="molecule type" value="Genomic_DNA"/>
</dbReference>
<evidence type="ECO:0000259" key="3">
    <source>
        <dbReference type="Pfam" id="PF01712"/>
    </source>
</evidence>
<gene>
    <name evidence="4" type="ORF">E5K04_06555</name>
</gene>
<dbReference type="RefSeq" id="WP_136552190.1">
    <property type="nucleotide sequence ID" value="NZ_STGJ01000006.1"/>
</dbReference>
<comment type="caution">
    <text evidence="4">The sequence shown here is derived from an EMBL/GenBank/DDBJ whole genome shotgun (WGS) entry which is preliminary data.</text>
</comment>
<evidence type="ECO:0000313" key="5">
    <source>
        <dbReference type="Proteomes" id="UP000308891"/>
    </source>
</evidence>
<keyword evidence="5" id="KW-1185">Reference proteome</keyword>
<dbReference type="OrthoDB" id="9776634at2"/>
<keyword evidence="4" id="KW-0418">Kinase</keyword>
<dbReference type="Proteomes" id="UP000308891">
    <property type="component" value="Unassembled WGS sequence"/>
</dbReference>
<sequence>MHPLRYVVVEGPIGAGKSTLARRLAEHWQVDLLAEAPERNPFLPRFYRSMAHHALSTQLSFLLERQAAARLMISGELCGVPVVSDFLFEKDALYAQANLDADEFALYQRMAPALLPAYPSPDLVIYLEASEDVLLSRVAQRGAEYETPFPEGYLKRIHAAYQQFFHRYEGAPLLIVNTDHLNLVEGREDFELLLRCISEMRGQRSYFNKSA</sequence>
<proteinExistence type="predicted"/>
<dbReference type="PIRSF" id="PIRSF000705">
    <property type="entry name" value="DNK"/>
    <property type="match status" value="1"/>
</dbReference>
<feature type="active site" description="Proton acceptor" evidence="1">
    <location>
        <position position="85"/>
    </location>
</feature>
<dbReference type="GO" id="GO:0005524">
    <property type="term" value="F:ATP binding"/>
    <property type="evidence" value="ECO:0007669"/>
    <property type="project" value="UniProtKB-KW"/>
</dbReference>
<feature type="binding site" evidence="2">
    <location>
        <begin position="11"/>
        <end position="19"/>
    </location>
    <ligand>
        <name>ATP</name>
        <dbReference type="ChEBI" id="CHEBI:30616"/>
    </ligand>
</feature>
<evidence type="ECO:0000256" key="2">
    <source>
        <dbReference type="PIRSR" id="PIRSR000705-3"/>
    </source>
</evidence>
<dbReference type="InterPro" id="IPR002624">
    <property type="entry name" value="DCK/DGK"/>
</dbReference>
<feature type="domain" description="Deoxynucleoside kinase" evidence="3">
    <location>
        <begin position="8"/>
        <end position="197"/>
    </location>
</feature>
<dbReference type="Pfam" id="PF01712">
    <property type="entry name" value="dNK"/>
    <property type="match status" value="1"/>
</dbReference>
<organism evidence="4 5">
    <name type="scientific">Crenobacter intestini</name>
    <dbReference type="NCBI Taxonomy" id="2563443"/>
    <lineage>
        <taxon>Bacteria</taxon>
        <taxon>Pseudomonadati</taxon>
        <taxon>Pseudomonadota</taxon>
        <taxon>Betaproteobacteria</taxon>
        <taxon>Neisseriales</taxon>
        <taxon>Neisseriaceae</taxon>
        <taxon>Crenobacter</taxon>
    </lineage>
</organism>
<dbReference type="AlphaFoldDB" id="A0A4T0UY16"/>
<dbReference type="GO" id="GO:0019136">
    <property type="term" value="F:deoxynucleoside kinase activity"/>
    <property type="evidence" value="ECO:0007669"/>
    <property type="project" value="InterPro"/>
</dbReference>
<dbReference type="PANTHER" id="PTHR10513:SF46">
    <property type="entry name" value="DEOXYGUANOSINE KINASE"/>
    <property type="match status" value="1"/>
</dbReference>